<organism evidence="2 3">
    <name type="scientific">Trichuris trichiura</name>
    <name type="common">Whipworm</name>
    <name type="synonym">Trichocephalus trichiurus</name>
    <dbReference type="NCBI Taxonomy" id="36087"/>
    <lineage>
        <taxon>Eukaryota</taxon>
        <taxon>Metazoa</taxon>
        <taxon>Ecdysozoa</taxon>
        <taxon>Nematoda</taxon>
        <taxon>Enoplea</taxon>
        <taxon>Dorylaimia</taxon>
        <taxon>Trichinellida</taxon>
        <taxon>Trichuridae</taxon>
        <taxon>Trichuris</taxon>
    </lineage>
</organism>
<reference evidence="2" key="1">
    <citation type="submission" date="2014-01" db="EMBL/GenBank/DDBJ databases">
        <authorList>
            <person name="Aslett M."/>
        </authorList>
    </citation>
    <scope>NUCLEOTIDE SEQUENCE</scope>
</reference>
<reference evidence="2" key="2">
    <citation type="submission" date="2014-03" db="EMBL/GenBank/DDBJ databases">
        <title>The whipworm genome and dual-species transcriptomics of an intimate host-pathogen interaction.</title>
        <authorList>
            <person name="Foth B.J."/>
            <person name="Tsai I.J."/>
            <person name="Reid A.J."/>
            <person name="Bancroft A.J."/>
            <person name="Nichol S."/>
            <person name="Tracey A."/>
            <person name="Holroyd N."/>
            <person name="Cotton J.A."/>
            <person name="Stanley E.J."/>
            <person name="Zarowiecki M."/>
            <person name="Liu J.Z."/>
            <person name="Huckvale T."/>
            <person name="Cooper P.J."/>
            <person name="Grencis R.K."/>
            <person name="Berriman M."/>
        </authorList>
    </citation>
    <scope>NUCLEOTIDE SEQUENCE [LARGE SCALE GENOMIC DNA]</scope>
</reference>
<keyword evidence="1" id="KW-1133">Transmembrane helix</keyword>
<evidence type="ECO:0000256" key="1">
    <source>
        <dbReference type="SAM" id="Phobius"/>
    </source>
</evidence>
<sequence length="257" mass="29571">MKEMRLQFKQKQRFARRLMGKEFNSSNFKNVPAQVVGLCGQHASDYCRPTVCHEEGKRMRYIPNEAIAATEAFTTVHASSDSSFMLVCDLILGTKGSGQKLIEILLRKDLPSADTRLAYFILISTLQYMTIALCVLTEVWSIFTRNIWSTSEIQIGILSLCFHNASAFISLLYYERQRLYLDILCAWWFALHFDDAVPTIYSIRDHRIMTVRKADFVARLPDHMDVDGDFVTVLPVEWIDVPKWVLFELDKETPNAG</sequence>
<keyword evidence="1" id="KW-0812">Transmembrane</keyword>
<dbReference type="EMBL" id="HG806119">
    <property type="protein sequence ID" value="CDW57107.1"/>
    <property type="molecule type" value="Genomic_DNA"/>
</dbReference>
<evidence type="ECO:0000313" key="3">
    <source>
        <dbReference type="Proteomes" id="UP000030665"/>
    </source>
</evidence>
<name>A0A077Z9L4_TRITR</name>
<keyword evidence="3" id="KW-1185">Reference proteome</keyword>
<gene>
    <name evidence="2" type="ORF">TTRE_0000539201</name>
</gene>
<feature type="transmembrane region" description="Helical" evidence="1">
    <location>
        <begin position="117"/>
        <end position="143"/>
    </location>
</feature>
<accession>A0A077Z9L4</accession>
<keyword evidence="1" id="KW-0472">Membrane</keyword>
<feature type="transmembrane region" description="Helical" evidence="1">
    <location>
        <begin position="155"/>
        <end position="174"/>
    </location>
</feature>
<protein>
    <submittedName>
        <fullName evidence="2">Uncharacterized protein</fullName>
    </submittedName>
</protein>
<dbReference type="Proteomes" id="UP000030665">
    <property type="component" value="Unassembled WGS sequence"/>
</dbReference>
<dbReference type="AlphaFoldDB" id="A0A077Z9L4"/>
<proteinExistence type="predicted"/>
<evidence type="ECO:0000313" key="2">
    <source>
        <dbReference type="EMBL" id="CDW57107.1"/>
    </source>
</evidence>